<evidence type="ECO:0000256" key="1">
    <source>
        <dbReference type="ARBA" id="ARBA00004613"/>
    </source>
</evidence>
<accession>A0AAN7V9Q7</accession>
<gene>
    <name evidence="7" type="ORF">RI129_009050</name>
</gene>
<dbReference type="PANTHER" id="PTHR11610">
    <property type="entry name" value="LIPASE"/>
    <property type="match status" value="1"/>
</dbReference>
<name>A0AAN7V9Q7_9COLE</name>
<evidence type="ECO:0000256" key="2">
    <source>
        <dbReference type="ARBA" id="ARBA00010701"/>
    </source>
</evidence>
<dbReference type="GO" id="GO:0016298">
    <property type="term" value="F:lipase activity"/>
    <property type="evidence" value="ECO:0007669"/>
    <property type="project" value="InterPro"/>
</dbReference>
<comment type="subcellular location">
    <subcellularLocation>
        <location evidence="1">Secreted</location>
    </subcellularLocation>
</comment>
<dbReference type="SUPFAM" id="SSF53474">
    <property type="entry name" value="alpha/beta-Hydrolases"/>
    <property type="match status" value="1"/>
</dbReference>
<evidence type="ECO:0000259" key="6">
    <source>
        <dbReference type="Pfam" id="PF00151"/>
    </source>
</evidence>
<dbReference type="InterPro" id="IPR029058">
    <property type="entry name" value="AB_hydrolase_fold"/>
</dbReference>
<dbReference type="Pfam" id="PF00151">
    <property type="entry name" value="Lipase"/>
    <property type="match status" value="1"/>
</dbReference>
<keyword evidence="5" id="KW-0732">Signal</keyword>
<keyword evidence="3" id="KW-0964">Secreted</keyword>
<feature type="signal peptide" evidence="5">
    <location>
        <begin position="1"/>
        <end position="18"/>
    </location>
</feature>
<proteinExistence type="inferred from homology"/>
<reference evidence="7 8" key="1">
    <citation type="journal article" date="2024" name="Insects">
        <title>An Improved Chromosome-Level Genome Assembly of the Firefly Pyrocoelia pectoralis.</title>
        <authorList>
            <person name="Fu X."/>
            <person name="Meyer-Rochow V.B."/>
            <person name="Ballantyne L."/>
            <person name="Zhu X."/>
        </authorList>
    </citation>
    <scope>NUCLEOTIDE SEQUENCE [LARGE SCALE GENOMIC DNA]</scope>
    <source>
        <strain evidence="7">XCY_ONT2</strain>
    </source>
</reference>
<dbReference type="EMBL" id="JAVRBK010000006">
    <property type="protein sequence ID" value="KAK5642883.1"/>
    <property type="molecule type" value="Genomic_DNA"/>
</dbReference>
<evidence type="ECO:0000256" key="4">
    <source>
        <dbReference type="RuleBase" id="RU004262"/>
    </source>
</evidence>
<dbReference type="PRINTS" id="PR00821">
    <property type="entry name" value="TAGLIPASE"/>
</dbReference>
<evidence type="ECO:0000256" key="3">
    <source>
        <dbReference type="ARBA" id="ARBA00022525"/>
    </source>
</evidence>
<organism evidence="7 8">
    <name type="scientific">Pyrocoelia pectoralis</name>
    <dbReference type="NCBI Taxonomy" id="417401"/>
    <lineage>
        <taxon>Eukaryota</taxon>
        <taxon>Metazoa</taxon>
        <taxon>Ecdysozoa</taxon>
        <taxon>Arthropoda</taxon>
        <taxon>Hexapoda</taxon>
        <taxon>Insecta</taxon>
        <taxon>Pterygota</taxon>
        <taxon>Neoptera</taxon>
        <taxon>Endopterygota</taxon>
        <taxon>Coleoptera</taxon>
        <taxon>Polyphaga</taxon>
        <taxon>Elateriformia</taxon>
        <taxon>Elateroidea</taxon>
        <taxon>Lampyridae</taxon>
        <taxon>Lampyrinae</taxon>
        <taxon>Pyrocoelia</taxon>
    </lineage>
</organism>
<dbReference type="Gene3D" id="3.40.50.1820">
    <property type="entry name" value="alpha/beta hydrolase"/>
    <property type="match status" value="1"/>
</dbReference>
<dbReference type="GO" id="GO:0005615">
    <property type="term" value="C:extracellular space"/>
    <property type="evidence" value="ECO:0007669"/>
    <property type="project" value="TreeGrafter"/>
</dbReference>
<dbReference type="AlphaFoldDB" id="A0AAN7V9Q7"/>
<dbReference type="CDD" id="cd00707">
    <property type="entry name" value="Pancreat_lipase_like"/>
    <property type="match status" value="1"/>
</dbReference>
<dbReference type="InterPro" id="IPR013818">
    <property type="entry name" value="Lipase"/>
</dbReference>
<dbReference type="InterPro" id="IPR000734">
    <property type="entry name" value="TAG_lipase"/>
</dbReference>
<feature type="domain" description="Lipase" evidence="6">
    <location>
        <begin position="66"/>
        <end position="334"/>
    </location>
</feature>
<dbReference type="InterPro" id="IPR033906">
    <property type="entry name" value="Lipase_N"/>
</dbReference>
<comment type="similarity">
    <text evidence="2 4">Belongs to the AB hydrolase superfamily. Lipase family.</text>
</comment>
<dbReference type="Proteomes" id="UP001329430">
    <property type="component" value="Chromosome 6"/>
</dbReference>
<sequence>MSFLKVLFVIVTCTRLMCESRRYIEAENDPHRIKSVQSYNYKGEVVVEYLTNANLRGRSVPVDVLALYLYTKQNLQSGYEINMSQMESLRNAQWYNSEKENYFIVHGWQNSYQSEVNTLIVSTVLQTNDFNVFVLDWSRIAMGLYSSSFRSVESIGLHLATFINEMIEEFQLNTRMFMLVGYSFGAHIAGCAGAGVNGLVRYIVGLDPAGPLFTLNNINNRLDVSDANFVQVIHTTAGFFGFPSSIGHADYYPNNGKYPQPGCGLDAVCAHGRSFEFYAESVTSHGFTSLNCSSYRRYKEGKCNNEHVSYLGRIEIDTSAHGDYYLETKSRSPYGASDIISIVKDQ</sequence>
<protein>
    <recommendedName>
        <fullName evidence="6">Lipase domain-containing protein</fullName>
    </recommendedName>
</protein>
<dbReference type="GO" id="GO:0016042">
    <property type="term" value="P:lipid catabolic process"/>
    <property type="evidence" value="ECO:0007669"/>
    <property type="project" value="TreeGrafter"/>
</dbReference>
<dbReference type="PANTHER" id="PTHR11610:SF190">
    <property type="entry name" value="VITELLOGENIN-3-LIKE PROTEIN"/>
    <property type="match status" value="1"/>
</dbReference>
<evidence type="ECO:0000256" key="5">
    <source>
        <dbReference type="SAM" id="SignalP"/>
    </source>
</evidence>
<feature type="chain" id="PRO_5042821706" description="Lipase domain-containing protein" evidence="5">
    <location>
        <begin position="19"/>
        <end position="346"/>
    </location>
</feature>
<keyword evidence="8" id="KW-1185">Reference proteome</keyword>
<comment type="caution">
    <text evidence="7">The sequence shown here is derived from an EMBL/GenBank/DDBJ whole genome shotgun (WGS) entry which is preliminary data.</text>
</comment>
<evidence type="ECO:0000313" key="7">
    <source>
        <dbReference type="EMBL" id="KAK5642883.1"/>
    </source>
</evidence>
<evidence type="ECO:0000313" key="8">
    <source>
        <dbReference type="Proteomes" id="UP001329430"/>
    </source>
</evidence>